<organism evidence="8 9">
    <name type="scientific">Lichtheimia corymbifera JMRC:FSU:9682</name>
    <dbReference type="NCBI Taxonomy" id="1263082"/>
    <lineage>
        <taxon>Eukaryota</taxon>
        <taxon>Fungi</taxon>
        <taxon>Fungi incertae sedis</taxon>
        <taxon>Mucoromycota</taxon>
        <taxon>Mucoromycotina</taxon>
        <taxon>Mucoromycetes</taxon>
        <taxon>Mucorales</taxon>
        <taxon>Lichtheimiaceae</taxon>
        <taxon>Lichtheimia</taxon>
    </lineage>
</organism>
<feature type="transmembrane region" description="Helical" evidence="7">
    <location>
        <begin position="93"/>
        <end position="110"/>
    </location>
</feature>
<feature type="transmembrane region" description="Helical" evidence="7">
    <location>
        <begin position="440"/>
        <end position="461"/>
    </location>
</feature>
<keyword evidence="5 7" id="KW-0472">Membrane</keyword>
<feature type="transmembrane region" description="Helical" evidence="7">
    <location>
        <begin position="122"/>
        <end position="142"/>
    </location>
</feature>
<dbReference type="GO" id="GO:0046474">
    <property type="term" value="P:glycerophospholipid biosynthetic process"/>
    <property type="evidence" value="ECO:0007669"/>
    <property type="project" value="TreeGrafter"/>
</dbReference>
<evidence type="ECO:0000313" key="8">
    <source>
        <dbReference type="EMBL" id="CDH56565.1"/>
    </source>
</evidence>
<reference evidence="8" key="1">
    <citation type="submission" date="2013-08" db="EMBL/GenBank/DDBJ databases">
        <title>Gene expansion shapes genome architecture in the human pathogen Lichtheimia corymbifera: an evolutionary genomics analysis in the ancient terrestrial Mucorales (Mucoromycotina).</title>
        <authorList>
            <person name="Schwartze V.U."/>
            <person name="Winter S."/>
            <person name="Shelest E."/>
            <person name="Marcet-Houben M."/>
            <person name="Horn F."/>
            <person name="Wehner S."/>
            <person name="Hoffmann K."/>
            <person name="Riege K."/>
            <person name="Sammeth M."/>
            <person name="Nowrousian M."/>
            <person name="Valiante V."/>
            <person name="Linde J."/>
            <person name="Jacobsen I.D."/>
            <person name="Marz M."/>
            <person name="Brakhage A.A."/>
            <person name="Gabaldon T."/>
            <person name="Bocker S."/>
            <person name="Voigt K."/>
        </authorList>
    </citation>
    <scope>NUCLEOTIDE SEQUENCE [LARGE SCALE GENOMIC DNA]</scope>
    <source>
        <strain evidence="8">FSU 9682</strain>
    </source>
</reference>
<keyword evidence="3 7" id="KW-0812">Transmembrane</keyword>
<feature type="transmembrane region" description="Helical" evidence="7">
    <location>
        <begin position="402"/>
        <end position="420"/>
    </location>
</feature>
<dbReference type="GO" id="GO:0030258">
    <property type="term" value="P:lipid modification"/>
    <property type="evidence" value="ECO:0007669"/>
    <property type="project" value="TreeGrafter"/>
</dbReference>
<dbReference type="EMBL" id="CBTN010000038">
    <property type="protein sequence ID" value="CDH56565.1"/>
    <property type="molecule type" value="Genomic_DNA"/>
</dbReference>
<evidence type="ECO:0000256" key="1">
    <source>
        <dbReference type="ARBA" id="ARBA00004141"/>
    </source>
</evidence>
<dbReference type="GO" id="GO:0016020">
    <property type="term" value="C:membrane"/>
    <property type="evidence" value="ECO:0007669"/>
    <property type="project" value="UniProtKB-SubCell"/>
</dbReference>
<evidence type="ECO:0000256" key="3">
    <source>
        <dbReference type="ARBA" id="ARBA00022692"/>
    </source>
</evidence>
<comment type="caution">
    <text evidence="8">The sequence shown here is derived from an EMBL/GenBank/DDBJ whole genome shotgun (WGS) entry which is preliminary data.</text>
</comment>
<keyword evidence="2" id="KW-0808">Transferase</keyword>
<dbReference type="GO" id="GO:0005783">
    <property type="term" value="C:endoplasmic reticulum"/>
    <property type="evidence" value="ECO:0007669"/>
    <property type="project" value="TreeGrafter"/>
</dbReference>
<dbReference type="AlphaFoldDB" id="A0A068S3N2"/>
<dbReference type="InterPro" id="IPR049941">
    <property type="entry name" value="LPLAT_7/PORCN-like"/>
</dbReference>
<feature type="transmembrane region" description="Helical" evidence="7">
    <location>
        <begin position="162"/>
        <end position="181"/>
    </location>
</feature>
<evidence type="ECO:0000256" key="2">
    <source>
        <dbReference type="ARBA" id="ARBA00022679"/>
    </source>
</evidence>
<dbReference type="PANTHER" id="PTHR13906:SF4">
    <property type="entry name" value="LYSOPHOSPHOLIPID ACYLTRANSFERASE 6"/>
    <property type="match status" value="1"/>
</dbReference>
<evidence type="ECO:0000256" key="5">
    <source>
        <dbReference type="ARBA" id="ARBA00023136"/>
    </source>
</evidence>
<keyword evidence="9" id="KW-1185">Reference proteome</keyword>
<dbReference type="Pfam" id="PF03062">
    <property type="entry name" value="MBOAT"/>
    <property type="match status" value="1"/>
</dbReference>
<name>A0A068S3N2_9FUNG</name>
<feature type="transmembrane region" description="Helical" evidence="7">
    <location>
        <begin position="213"/>
        <end position="237"/>
    </location>
</feature>
<protein>
    <submittedName>
        <fullName evidence="8">Mboat family protein</fullName>
    </submittedName>
</protein>
<evidence type="ECO:0000313" key="9">
    <source>
        <dbReference type="Proteomes" id="UP000027586"/>
    </source>
</evidence>
<gene>
    <name evidence="8" type="ORF">LCOR_07595.1</name>
</gene>
<feature type="transmembrane region" description="Helical" evidence="7">
    <location>
        <begin position="46"/>
        <end position="64"/>
    </location>
</feature>
<dbReference type="STRING" id="1263082.A0A068S3N2"/>
<dbReference type="GO" id="GO:0047184">
    <property type="term" value="F:1-acylglycerophosphocholine O-acyltransferase activity"/>
    <property type="evidence" value="ECO:0007669"/>
    <property type="project" value="TreeGrafter"/>
</dbReference>
<evidence type="ECO:0000256" key="7">
    <source>
        <dbReference type="SAM" id="Phobius"/>
    </source>
</evidence>
<dbReference type="Proteomes" id="UP000027586">
    <property type="component" value="Unassembled WGS sequence"/>
</dbReference>
<dbReference type="GO" id="GO:0003841">
    <property type="term" value="F:1-acylglycerol-3-phosphate O-acyltransferase activity"/>
    <property type="evidence" value="ECO:0007669"/>
    <property type="project" value="TreeGrafter"/>
</dbReference>
<evidence type="ECO:0000256" key="4">
    <source>
        <dbReference type="ARBA" id="ARBA00022989"/>
    </source>
</evidence>
<keyword evidence="4 7" id="KW-1133">Transmembrane helix</keyword>
<dbReference type="OrthoDB" id="286734at2759"/>
<accession>A0A068S3N2</accession>
<dbReference type="PANTHER" id="PTHR13906">
    <property type="entry name" value="PORCUPINE"/>
    <property type="match status" value="1"/>
</dbReference>
<evidence type="ECO:0000256" key="6">
    <source>
        <dbReference type="ARBA" id="ARBA00023315"/>
    </source>
</evidence>
<keyword evidence="6" id="KW-0012">Acyltransferase</keyword>
<dbReference type="VEuPathDB" id="FungiDB:LCOR_07595.1"/>
<sequence length="478" mass="55145">MDPLFEKLASYMGGQITGDQLKLITCILSTYPSALLYRRLPPDQPMIKHIFSIAFTVLSMVGVLRLYEGFLHITMTCLVTYLFMKYYDGKNGPWINFVLVMTSMAACHIDRQMKGVEGDGELDYSGALMIVSIKLSSFGFNIRDGRMGAVTDYNKRMQIKQYPSWIEYFGWIFFFGGFLTGPTCEYMDYIRYTHYFFLSKDARLSPWPATMRVLAKSLVIILFLTLVAPSYSFVLALEPSFAAQSFLKRLWFVFVGATSTRCKYYCVWSLSEGSCILSGFGYNGMDTKTGQHRWDRLSNYKLRYCELADSYKSLTNNWNIGANHWLKHYVYVRLVPPNTKPTTLATIITYVVSSVWHGFHPGYYLLFISTGLYQMLGRRIRRCVRPLVMSPDGKDPLPVLKPVYDVLGIIFTVGTVNFLVPPFDLLYWSRTCQVWRALNFFHVWVYVIGWAMVLMVEPILLERQKARQPKVVPKKAKQ</sequence>
<dbReference type="InterPro" id="IPR004299">
    <property type="entry name" value="MBOAT_fam"/>
</dbReference>
<proteinExistence type="predicted"/>
<comment type="subcellular location">
    <subcellularLocation>
        <location evidence="1">Membrane</location>
        <topology evidence="1">Multi-pass membrane protein</topology>
    </subcellularLocation>
</comment>